<evidence type="ECO:0000313" key="2">
    <source>
        <dbReference type="Proteomes" id="UP001189429"/>
    </source>
</evidence>
<keyword evidence="2" id="KW-1185">Reference proteome</keyword>
<comment type="caution">
    <text evidence="1">The sequence shown here is derived from an EMBL/GenBank/DDBJ whole genome shotgun (WGS) entry which is preliminary data.</text>
</comment>
<sequence length="102" mass="11042">MRRGGPGRGKGPTHERATLDVEVEANVAEQGAEVEANTSEQDAEIDEHECFNGCSAGAALLRLPSALLQCMLCYVFYHFFLCPPSRTIHYAASSRVCAPLMA</sequence>
<evidence type="ECO:0000313" key="1">
    <source>
        <dbReference type="EMBL" id="CAK0901625.1"/>
    </source>
</evidence>
<protein>
    <submittedName>
        <fullName evidence="1">Uncharacterized protein</fullName>
    </submittedName>
</protein>
<organism evidence="1 2">
    <name type="scientific">Prorocentrum cordatum</name>
    <dbReference type="NCBI Taxonomy" id="2364126"/>
    <lineage>
        <taxon>Eukaryota</taxon>
        <taxon>Sar</taxon>
        <taxon>Alveolata</taxon>
        <taxon>Dinophyceae</taxon>
        <taxon>Prorocentrales</taxon>
        <taxon>Prorocentraceae</taxon>
        <taxon>Prorocentrum</taxon>
    </lineage>
</organism>
<dbReference type="EMBL" id="CAUYUJ010020957">
    <property type="protein sequence ID" value="CAK0901625.1"/>
    <property type="molecule type" value="Genomic_DNA"/>
</dbReference>
<name>A0ABN9XP70_9DINO</name>
<gene>
    <name evidence="1" type="ORF">PCOR1329_LOCUS78524</name>
</gene>
<proteinExistence type="predicted"/>
<dbReference type="Proteomes" id="UP001189429">
    <property type="component" value="Unassembled WGS sequence"/>
</dbReference>
<reference evidence="1" key="1">
    <citation type="submission" date="2023-10" db="EMBL/GenBank/DDBJ databases">
        <authorList>
            <person name="Chen Y."/>
            <person name="Shah S."/>
            <person name="Dougan E. K."/>
            <person name="Thang M."/>
            <person name="Chan C."/>
        </authorList>
    </citation>
    <scope>NUCLEOTIDE SEQUENCE [LARGE SCALE GENOMIC DNA]</scope>
</reference>
<accession>A0ABN9XP70</accession>